<dbReference type="SUPFAM" id="SSF49562">
    <property type="entry name" value="C2 domain (Calcium/lipid-binding domain, CaLB)"/>
    <property type="match status" value="2"/>
</dbReference>
<dbReference type="PRINTS" id="PR00360">
    <property type="entry name" value="C2DOMAIN"/>
</dbReference>
<evidence type="ECO:0000313" key="5">
    <source>
        <dbReference type="RefSeq" id="XP_013777102.1"/>
    </source>
</evidence>
<dbReference type="Pfam" id="PF00168">
    <property type="entry name" value="C2"/>
    <property type="match status" value="2"/>
</dbReference>
<dbReference type="PANTHER" id="PTHR10024">
    <property type="entry name" value="SYNAPTOTAGMIN"/>
    <property type="match status" value="1"/>
</dbReference>
<reference evidence="5" key="1">
    <citation type="submission" date="2025-08" db="UniProtKB">
        <authorList>
            <consortium name="RefSeq"/>
        </authorList>
    </citation>
    <scope>IDENTIFICATION</scope>
    <source>
        <tissue evidence="5">Muscle</tissue>
    </source>
</reference>
<keyword evidence="4" id="KW-1185">Reference proteome</keyword>
<accession>A0ABM1B8Q9</accession>
<keyword evidence="2" id="KW-1133">Transmembrane helix</keyword>
<evidence type="ECO:0000256" key="1">
    <source>
        <dbReference type="ARBA" id="ARBA00022737"/>
    </source>
</evidence>
<feature type="domain" description="C2" evidence="3">
    <location>
        <begin position="342"/>
        <end position="475"/>
    </location>
</feature>
<dbReference type="InterPro" id="IPR035892">
    <property type="entry name" value="C2_domain_sf"/>
</dbReference>
<keyword evidence="2" id="KW-0812">Transmembrane</keyword>
<evidence type="ECO:0000256" key="2">
    <source>
        <dbReference type="SAM" id="Phobius"/>
    </source>
</evidence>
<dbReference type="PRINTS" id="PR00399">
    <property type="entry name" value="SYNAPTOTAGMN"/>
</dbReference>
<dbReference type="GeneID" id="106461792"/>
<name>A0ABM1B8Q9_LIMPO</name>
<dbReference type="PANTHER" id="PTHR10024:SF373">
    <property type="entry name" value="MIP05618P"/>
    <property type="match status" value="1"/>
</dbReference>
<dbReference type="Gene3D" id="2.60.40.150">
    <property type="entry name" value="C2 domain"/>
    <property type="match status" value="2"/>
</dbReference>
<feature type="transmembrane region" description="Helical" evidence="2">
    <location>
        <begin position="12"/>
        <end position="37"/>
    </location>
</feature>
<sequence>MVTLESSSAVSSGYYTAVYVCVSFLVVMLVCLLFYVLCSRRYKLNWFEKTSLMAAEERGRIIPLEIKQAGSTENAFKMTQRMSPILRSQSNGRLESPSKQSTGEFWVPPRLQRQLTMCDKDCEICEESLPVTSSTPLVIKVSPFTPTQTGQESAENGVSTVYKYAQPSVGSSISKPRFTSMYSKLDHNKIDAALYQEGNGDSSDDSPEKVRGFMHFILGYDKNMSVLHVHSIEVVDLVSRDFSGTADPYAKIRLLSDPENFRQTSVHCKTLNPQFKEDFIFNVPEDELQHQTIEILLFDFDQYSRHVCLGNVQVSLQDLDLTDKVSLWKNISHCEEADEKPDLGDLMVSLGYLPSAERLTVVILKARNLHPVDGTKKFSDPYVKVALIQDRKRLKKKKTNTQRGTLNPVFNEALTFNVAKDQLTNMTLEMTVMNDSILGQNEVLGRVVIGPQSKGNEAAHMRDMLVSKRAVAMWHTLTEPTVSIPGN</sequence>
<keyword evidence="1" id="KW-0677">Repeat</keyword>
<dbReference type="RefSeq" id="XP_013777102.1">
    <property type="nucleotide sequence ID" value="XM_013921648.2"/>
</dbReference>
<evidence type="ECO:0000259" key="3">
    <source>
        <dbReference type="PROSITE" id="PS50004"/>
    </source>
</evidence>
<proteinExistence type="predicted"/>
<dbReference type="CDD" id="cd00276">
    <property type="entry name" value="C2B_Synaptotagmin"/>
    <property type="match status" value="1"/>
</dbReference>
<organism evidence="4 5">
    <name type="scientific">Limulus polyphemus</name>
    <name type="common">Atlantic horseshoe crab</name>
    <dbReference type="NCBI Taxonomy" id="6850"/>
    <lineage>
        <taxon>Eukaryota</taxon>
        <taxon>Metazoa</taxon>
        <taxon>Ecdysozoa</taxon>
        <taxon>Arthropoda</taxon>
        <taxon>Chelicerata</taxon>
        <taxon>Merostomata</taxon>
        <taxon>Xiphosura</taxon>
        <taxon>Limulidae</taxon>
        <taxon>Limulus</taxon>
    </lineage>
</organism>
<dbReference type="Proteomes" id="UP000694941">
    <property type="component" value="Unplaced"/>
</dbReference>
<feature type="domain" description="C2" evidence="3">
    <location>
        <begin position="210"/>
        <end position="329"/>
    </location>
</feature>
<dbReference type="InterPro" id="IPR000008">
    <property type="entry name" value="C2_dom"/>
</dbReference>
<evidence type="ECO:0000313" key="4">
    <source>
        <dbReference type="Proteomes" id="UP000694941"/>
    </source>
</evidence>
<dbReference type="PROSITE" id="PS50004">
    <property type="entry name" value="C2"/>
    <property type="match status" value="2"/>
</dbReference>
<gene>
    <name evidence="5" type="primary">LOC106461792</name>
</gene>
<keyword evidence="2" id="KW-0472">Membrane</keyword>
<dbReference type="SMART" id="SM00239">
    <property type="entry name" value="C2"/>
    <property type="match status" value="2"/>
</dbReference>
<protein>
    <submittedName>
        <fullName evidence="5">Synaptotagmin-1-like isoform X1</fullName>
    </submittedName>
</protein>
<dbReference type="InterPro" id="IPR001565">
    <property type="entry name" value="Synaptotagmin"/>
</dbReference>